<name>A0A0E3KPV2_METTT</name>
<dbReference type="Pfam" id="PF04024">
    <property type="entry name" value="PspC"/>
    <property type="match status" value="1"/>
</dbReference>
<dbReference type="GO" id="GO:0005886">
    <property type="term" value="C:plasma membrane"/>
    <property type="evidence" value="ECO:0007669"/>
    <property type="project" value="UniProtKB-SubCell"/>
</dbReference>
<dbReference type="PATRIC" id="fig|523844.20.peg.2017"/>
<keyword evidence="3 7" id="KW-0812">Transmembrane</keyword>
<evidence type="ECO:0000256" key="7">
    <source>
        <dbReference type="SAM" id="Phobius"/>
    </source>
</evidence>
<feature type="compositionally biased region" description="Basic and acidic residues" evidence="6">
    <location>
        <begin position="47"/>
        <end position="62"/>
    </location>
</feature>
<dbReference type="STRING" id="523844.MSTHT_1623"/>
<dbReference type="InterPro" id="IPR052027">
    <property type="entry name" value="PspC"/>
</dbReference>
<evidence type="ECO:0000313" key="9">
    <source>
        <dbReference type="EMBL" id="AKB13381.1"/>
    </source>
</evidence>
<evidence type="ECO:0000256" key="6">
    <source>
        <dbReference type="SAM" id="MobiDB-lite"/>
    </source>
</evidence>
<organism evidence="9 10">
    <name type="scientific">Methanosarcina thermophila (strain ATCC 43570 / DSM 1825 / OCM 12 / VKM B-1830 / TM-1)</name>
    <dbReference type="NCBI Taxonomy" id="523844"/>
    <lineage>
        <taxon>Archaea</taxon>
        <taxon>Methanobacteriati</taxon>
        <taxon>Methanobacteriota</taxon>
        <taxon>Stenosarchaea group</taxon>
        <taxon>Methanomicrobia</taxon>
        <taxon>Methanosarcinales</taxon>
        <taxon>Methanosarcinaceae</taxon>
        <taxon>Methanosarcina</taxon>
    </lineage>
</organism>
<feature type="compositionally biased region" description="Basic and acidic residues" evidence="6">
    <location>
        <begin position="114"/>
        <end position="138"/>
    </location>
</feature>
<dbReference type="InterPro" id="IPR007168">
    <property type="entry name" value="Phageshock_PspC_N"/>
</dbReference>
<dbReference type="PANTHER" id="PTHR33885">
    <property type="entry name" value="PHAGE SHOCK PROTEIN C"/>
    <property type="match status" value="1"/>
</dbReference>
<evidence type="ECO:0000256" key="3">
    <source>
        <dbReference type="ARBA" id="ARBA00022692"/>
    </source>
</evidence>
<accession>A0A0E3KPV2</accession>
<proteinExistence type="predicted"/>
<evidence type="ECO:0000256" key="4">
    <source>
        <dbReference type="ARBA" id="ARBA00022989"/>
    </source>
</evidence>
<dbReference type="PANTHER" id="PTHR33885:SF3">
    <property type="entry name" value="PHAGE SHOCK PROTEIN C"/>
    <property type="match status" value="1"/>
</dbReference>
<keyword evidence="2" id="KW-1003">Cell membrane</keyword>
<feature type="region of interest" description="Disordered" evidence="6">
    <location>
        <begin position="172"/>
        <end position="203"/>
    </location>
</feature>
<gene>
    <name evidence="9" type="ORF">MSTHT_1623</name>
</gene>
<evidence type="ECO:0000256" key="2">
    <source>
        <dbReference type="ARBA" id="ARBA00022475"/>
    </source>
</evidence>
<dbReference type="AlphaFoldDB" id="A0A0E3KPV2"/>
<evidence type="ECO:0000256" key="5">
    <source>
        <dbReference type="ARBA" id="ARBA00023136"/>
    </source>
</evidence>
<dbReference type="KEGG" id="mthr:MSTHT_1623"/>
<feature type="compositionally biased region" description="Basic and acidic residues" evidence="6">
    <location>
        <begin position="93"/>
        <end position="104"/>
    </location>
</feature>
<feature type="compositionally biased region" description="Basic and acidic residues" evidence="6">
    <location>
        <begin position="1"/>
        <end position="12"/>
    </location>
</feature>
<evidence type="ECO:0000259" key="8">
    <source>
        <dbReference type="Pfam" id="PF04024"/>
    </source>
</evidence>
<dbReference type="HOGENOM" id="CLU_086261_0_0_2"/>
<feature type="compositionally biased region" description="Basic and acidic residues" evidence="6">
    <location>
        <begin position="72"/>
        <end position="83"/>
    </location>
</feature>
<feature type="domain" description="Phage shock protein PspC N-terminal" evidence="8">
    <location>
        <begin position="209"/>
        <end position="264"/>
    </location>
</feature>
<evidence type="ECO:0000256" key="1">
    <source>
        <dbReference type="ARBA" id="ARBA00004162"/>
    </source>
</evidence>
<feature type="region of interest" description="Disordered" evidence="6">
    <location>
        <begin position="1"/>
        <end position="138"/>
    </location>
</feature>
<dbReference type="EMBL" id="CP009501">
    <property type="protein sequence ID" value="AKB13381.1"/>
    <property type="molecule type" value="Genomic_DNA"/>
</dbReference>
<dbReference type="Proteomes" id="UP000066529">
    <property type="component" value="Chromosome"/>
</dbReference>
<keyword evidence="4 7" id="KW-1133">Transmembrane helix</keyword>
<feature type="transmembrane region" description="Helical" evidence="7">
    <location>
        <begin position="240"/>
        <end position="262"/>
    </location>
</feature>
<evidence type="ECO:0000313" key="10">
    <source>
        <dbReference type="Proteomes" id="UP000066529"/>
    </source>
</evidence>
<sequence length="281" mass="31757">MQENPKSQEKKVTKGSFFEVPGVVKAESKEGTKPERKTDVTSGSGESLKREEPTKSEFKPQGKLETGYTEKSWGKPEGMEEKVAGSPTTEEGIIPKESDFKAPGEIETGYTEKSWTKPKEMEKAAENPTIEERIIPEESDFKAPGEIETGYTEKSWTKPKEMEERVIIEPRERKEEEAARETGEKVREEAREAREEAREEKRTTYTMEKRLTKSKKNRMLFGVCGGLGEYFDIDPTFIRLAFAALALHGIGIFLYILLAILMPSGENFEMVPSTKGGDIQR</sequence>
<comment type="subcellular location">
    <subcellularLocation>
        <location evidence="1">Cell membrane</location>
        <topology evidence="1">Single-pass membrane protein</topology>
    </subcellularLocation>
</comment>
<protein>
    <submittedName>
        <fullName evidence="9">Transcriptional regulator</fullName>
    </submittedName>
</protein>
<keyword evidence="5 7" id="KW-0472">Membrane</keyword>
<feature type="compositionally biased region" description="Basic and acidic residues" evidence="6">
    <location>
        <begin position="26"/>
        <end position="39"/>
    </location>
</feature>
<reference evidence="9 10" key="1">
    <citation type="submission" date="2014-07" db="EMBL/GenBank/DDBJ databases">
        <title>Methanogenic archaea and the global carbon cycle.</title>
        <authorList>
            <person name="Henriksen J.R."/>
            <person name="Luke J."/>
            <person name="Reinhart S."/>
            <person name="Benedict M.N."/>
            <person name="Youngblut N.D."/>
            <person name="Metcalf M.E."/>
            <person name="Whitaker R.J."/>
            <person name="Metcalf W.W."/>
        </authorList>
    </citation>
    <scope>NUCLEOTIDE SEQUENCE [LARGE SCALE GENOMIC DNA]</scope>
    <source>
        <strain evidence="10">ATCC 43570 / DSM 1825 / OCM 12 / VKM B-1830 / TM-1</strain>
    </source>
</reference>